<protein>
    <recommendedName>
        <fullName evidence="1">DUF7281 domain-containing protein</fullName>
    </recommendedName>
</protein>
<keyword evidence="3" id="KW-1185">Reference proteome</keyword>
<comment type="caution">
    <text evidence="2">The sequence shown here is derived from an EMBL/GenBank/DDBJ whole genome shotgun (WGS) entry which is preliminary data.</text>
</comment>
<dbReference type="InterPro" id="IPR055705">
    <property type="entry name" value="DUF7281"/>
</dbReference>
<evidence type="ECO:0000259" key="1">
    <source>
        <dbReference type="Pfam" id="PF23947"/>
    </source>
</evidence>
<name>A0ABU1FYY7_9GAMM</name>
<feature type="domain" description="DUF7281" evidence="1">
    <location>
        <begin position="130"/>
        <end position="256"/>
    </location>
</feature>
<dbReference type="EMBL" id="JARWAK010000002">
    <property type="protein sequence ID" value="MDR5865877.1"/>
    <property type="molecule type" value="Genomic_DNA"/>
</dbReference>
<proteinExistence type="predicted"/>
<organism evidence="2 3">
    <name type="scientific">Halomonas koreensis</name>
    <dbReference type="NCBI Taxonomy" id="245385"/>
    <lineage>
        <taxon>Bacteria</taxon>
        <taxon>Pseudomonadati</taxon>
        <taxon>Pseudomonadota</taxon>
        <taxon>Gammaproteobacteria</taxon>
        <taxon>Oceanospirillales</taxon>
        <taxon>Halomonadaceae</taxon>
        <taxon>Halomonas</taxon>
    </lineage>
</organism>
<dbReference type="Pfam" id="PF23947">
    <property type="entry name" value="DUF7281"/>
    <property type="match status" value="1"/>
</dbReference>
<gene>
    <name evidence="2" type="ORF">QC818_03590</name>
</gene>
<evidence type="ECO:0000313" key="3">
    <source>
        <dbReference type="Proteomes" id="UP001264519"/>
    </source>
</evidence>
<sequence>MTALSASARRVLRDAAGKLRRASRVDKPRGPAVEEIVAWCRAWDIEPGGRLSRGRLRLDRELMARIAEELALQGQPPLAADLSGLTTAQQAEHGYQEAKSVRQSPREARVLVNLPARAPWPGIAGGGRECLDVDWRDIVPSAFDGLVQVENLDSFYAFSPARLAGQDPLLGALRRPLVAYRGDRFYGGAFEALARAWSATGRPHAYAGDLDPKGLDIALDGGATHLLAPPLDWLRRHATACHVPEQQEPYRDRLRRHRDTLPEAHPLRGYLALLVDEQRGLRQQWLEPSLVSIALHGEGPGGPAEPG</sequence>
<dbReference type="Proteomes" id="UP001264519">
    <property type="component" value="Unassembled WGS sequence"/>
</dbReference>
<evidence type="ECO:0000313" key="2">
    <source>
        <dbReference type="EMBL" id="MDR5865877.1"/>
    </source>
</evidence>
<accession>A0ABU1FYY7</accession>
<reference evidence="2 3" key="1">
    <citation type="submission" date="2023-04" db="EMBL/GenBank/DDBJ databases">
        <title>A long-awaited taxogenomic arrangement of the family Halomonadaceae.</title>
        <authorList>
            <person name="De La Haba R."/>
            <person name="Chuvochina M."/>
            <person name="Wittouck S."/>
            <person name="Arahal D.R."/>
            <person name="Sanchez-Porro C."/>
            <person name="Hugenholtz P."/>
            <person name="Ventosa A."/>
        </authorList>
    </citation>
    <scope>NUCLEOTIDE SEQUENCE [LARGE SCALE GENOMIC DNA]</scope>
    <source>
        <strain evidence="2 3">DSM 23530</strain>
    </source>
</reference>
<dbReference type="RefSeq" id="WP_309651476.1">
    <property type="nucleotide sequence ID" value="NZ_JARWAK010000002.1"/>
</dbReference>